<feature type="domain" description="N-acetyltransferase" evidence="3">
    <location>
        <begin position="5"/>
        <end position="183"/>
    </location>
</feature>
<dbReference type="AlphaFoldDB" id="A0A410FWQ7"/>
<dbReference type="InterPro" id="IPR050832">
    <property type="entry name" value="Bact_Acetyltransf"/>
</dbReference>
<dbReference type="PROSITE" id="PS51186">
    <property type="entry name" value="GNAT"/>
    <property type="match status" value="1"/>
</dbReference>
<dbReference type="InterPro" id="IPR000182">
    <property type="entry name" value="GNAT_dom"/>
</dbReference>
<protein>
    <recommendedName>
        <fullName evidence="3">N-acetyltransferase domain-containing protein</fullName>
    </recommendedName>
</protein>
<dbReference type="InterPro" id="IPR016181">
    <property type="entry name" value="Acyl_CoA_acyltransferase"/>
</dbReference>
<evidence type="ECO:0000313" key="4">
    <source>
        <dbReference type="EMBL" id="QAA77422.1"/>
    </source>
</evidence>
<sequence length="186" mass="20789">MMKIVGLSEGNERAIRQTAELRVRCFAHIPSAWHTLEEGLAEVRESLGPDRISRVALDENENVLGWIEAIPSYHGHVWELHPLVVRPDRQRQGIGRALVADLERLARERGVDTIFVGTDDEDGRTNLSGVDLYPDVLSWAARIEDVGGHPFAFYRKCGFVVVGLIPDANGFGKPDILMAKRVTRPE</sequence>
<name>A0A410FWQ7_BIPS1</name>
<gene>
    <name evidence="4" type="ORF">BIP78_1658</name>
</gene>
<keyword evidence="1" id="KW-0808">Transferase</keyword>
<reference evidence="5" key="1">
    <citation type="submission" date="2018-12" db="EMBL/GenBank/DDBJ databases">
        <title>Complete genome sequence of an uncultured bacterium of the candidate phylum Bipolaricaulota.</title>
        <authorList>
            <person name="Kadnikov V.V."/>
            <person name="Mardanov A.V."/>
            <person name="Beletsky A.V."/>
            <person name="Frank Y.A."/>
            <person name="Karnachuk O.V."/>
            <person name="Ravin N.V."/>
        </authorList>
    </citation>
    <scope>NUCLEOTIDE SEQUENCE [LARGE SCALE GENOMIC DNA]</scope>
</reference>
<organism evidence="4 5">
    <name type="scientific">Bipolaricaulis sibiricus</name>
    <dbReference type="NCBI Taxonomy" id="2501609"/>
    <lineage>
        <taxon>Bacteria</taxon>
        <taxon>Candidatus Bipolaricaulota</taxon>
        <taxon>Candidatus Bipolaricaulia</taxon>
        <taxon>Candidatus Bipolaricaulales</taxon>
        <taxon>Candidatus Bipolaricaulaceae</taxon>
        <taxon>Candidatus Bipolaricaulis</taxon>
    </lineage>
</organism>
<evidence type="ECO:0000256" key="1">
    <source>
        <dbReference type="ARBA" id="ARBA00022679"/>
    </source>
</evidence>
<dbReference type="Proteomes" id="UP000287233">
    <property type="component" value="Chromosome"/>
</dbReference>
<dbReference type="KEGG" id="bih:BIP78_1658"/>
<proteinExistence type="predicted"/>
<dbReference type="CDD" id="cd04301">
    <property type="entry name" value="NAT_SF"/>
    <property type="match status" value="1"/>
</dbReference>
<dbReference type="SUPFAM" id="SSF55729">
    <property type="entry name" value="Acyl-CoA N-acyltransferases (Nat)"/>
    <property type="match status" value="1"/>
</dbReference>
<accession>A0A410FWQ7</accession>
<dbReference type="Pfam" id="PF00583">
    <property type="entry name" value="Acetyltransf_1"/>
    <property type="match status" value="1"/>
</dbReference>
<evidence type="ECO:0000259" key="3">
    <source>
        <dbReference type="PROSITE" id="PS51186"/>
    </source>
</evidence>
<dbReference type="GO" id="GO:0016747">
    <property type="term" value="F:acyltransferase activity, transferring groups other than amino-acyl groups"/>
    <property type="evidence" value="ECO:0007669"/>
    <property type="project" value="InterPro"/>
</dbReference>
<keyword evidence="2" id="KW-0012">Acyltransferase</keyword>
<dbReference type="EMBL" id="CP034928">
    <property type="protein sequence ID" value="QAA77422.1"/>
    <property type="molecule type" value="Genomic_DNA"/>
</dbReference>
<evidence type="ECO:0000256" key="2">
    <source>
        <dbReference type="ARBA" id="ARBA00023315"/>
    </source>
</evidence>
<dbReference type="Gene3D" id="3.40.630.30">
    <property type="match status" value="1"/>
</dbReference>
<dbReference type="PANTHER" id="PTHR43877">
    <property type="entry name" value="AMINOALKYLPHOSPHONATE N-ACETYLTRANSFERASE-RELATED-RELATED"/>
    <property type="match status" value="1"/>
</dbReference>
<evidence type="ECO:0000313" key="5">
    <source>
        <dbReference type="Proteomes" id="UP000287233"/>
    </source>
</evidence>